<dbReference type="GO" id="GO:0005737">
    <property type="term" value="C:cytoplasm"/>
    <property type="evidence" value="ECO:0007669"/>
    <property type="project" value="TreeGrafter"/>
</dbReference>
<keyword evidence="2" id="KW-1185">Reference proteome</keyword>
<dbReference type="InterPro" id="IPR039694">
    <property type="entry name" value="WDR11"/>
</dbReference>
<protein>
    <submittedName>
        <fullName evidence="1">Uncharacterized protein</fullName>
    </submittedName>
</protein>
<evidence type="ECO:0000313" key="2">
    <source>
        <dbReference type="Proteomes" id="UP000472272"/>
    </source>
</evidence>
<organism evidence="1 2">
    <name type="scientific">Podarcis muralis</name>
    <name type="common">Wall lizard</name>
    <name type="synonym">Lacerta muralis</name>
    <dbReference type="NCBI Taxonomy" id="64176"/>
    <lineage>
        <taxon>Eukaryota</taxon>
        <taxon>Metazoa</taxon>
        <taxon>Chordata</taxon>
        <taxon>Craniata</taxon>
        <taxon>Vertebrata</taxon>
        <taxon>Euteleostomi</taxon>
        <taxon>Lepidosauria</taxon>
        <taxon>Squamata</taxon>
        <taxon>Bifurcata</taxon>
        <taxon>Unidentata</taxon>
        <taxon>Episquamata</taxon>
        <taxon>Laterata</taxon>
        <taxon>Lacertibaenia</taxon>
        <taxon>Lacertidae</taxon>
        <taxon>Podarcis</taxon>
    </lineage>
</organism>
<name>A0A670KC10_PODMU</name>
<dbReference type="Ensembl" id="ENSPMRT00000036445.1">
    <property type="protein sequence ID" value="ENSPMRP00000034351.1"/>
    <property type="gene ID" value="ENSPMRG00000022294.1"/>
</dbReference>
<accession>A0A670KC10</accession>
<dbReference type="OMA" id="SATTCCW"/>
<sequence>MCSFLKLDVLTIHIYPRFSIQILRCGSLGGIKVRRSVGCINSTLNEDPEPDPIQELVYDLRSQCDAIRVTKTVRPFTMVCCPVNENSAALIVSDGRVMIWELKSTISGRSQRTRATKKLLFARSAFKVPANRASFRTPFASLCYPHVPTSHHKKLKTVSASPCCR</sequence>
<dbReference type="PANTHER" id="PTHR14593:SF5">
    <property type="entry name" value="WD REPEAT-CONTAINING PROTEIN 11"/>
    <property type="match status" value="1"/>
</dbReference>
<reference evidence="1" key="2">
    <citation type="submission" date="2025-09" db="UniProtKB">
        <authorList>
            <consortium name="Ensembl"/>
        </authorList>
    </citation>
    <scope>IDENTIFICATION</scope>
</reference>
<dbReference type="PANTHER" id="PTHR14593">
    <property type="entry name" value="WD REPEAT-CONTAINING PROTEIN 11"/>
    <property type="match status" value="1"/>
</dbReference>
<evidence type="ECO:0000313" key="1">
    <source>
        <dbReference type="Ensembl" id="ENSPMRP00000034351.1"/>
    </source>
</evidence>
<reference evidence="1" key="1">
    <citation type="submission" date="2025-08" db="UniProtKB">
        <authorList>
            <consortium name="Ensembl"/>
        </authorList>
    </citation>
    <scope>IDENTIFICATION</scope>
</reference>
<dbReference type="GeneTree" id="ENSGT00990000213373"/>
<dbReference type="AlphaFoldDB" id="A0A670KC10"/>
<proteinExistence type="predicted"/>
<dbReference type="Proteomes" id="UP000472272">
    <property type="component" value="Unplaced"/>
</dbReference>